<evidence type="ECO:0000256" key="1">
    <source>
        <dbReference type="SAM" id="MobiDB-lite"/>
    </source>
</evidence>
<organism evidence="2 3">
    <name type="scientific">Eumeta variegata</name>
    <name type="common">Bagworm moth</name>
    <name type="synonym">Eumeta japonica</name>
    <dbReference type="NCBI Taxonomy" id="151549"/>
    <lineage>
        <taxon>Eukaryota</taxon>
        <taxon>Metazoa</taxon>
        <taxon>Ecdysozoa</taxon>
        <taxon>Arthropoda</taxon>
        <taxon>Hexapoda</taxon>
        <taxon>Insecta</taxon>
        <taxon>Pterygota</taxon>
        <taxon>Neoptera</taxon>
        <taxon>Endopterygota</taxon>
        <taxon>Lepidoptera</taxon>
        <taxon>Glossata</taxon>
        <taxon>Ditrysia</taxon>
        <taxon>Tineoidea</taxon>
        <taxon>Psychidae</taxon>
        <taxon>Oiketicinae</taxon>
        <taxon>Eumeta</taxon>
    </lineage>
</organism>
<gene>
    <name evidence="2" type="ORF">EVAR_85573_1</name>
</gene>
<sequence length="247" mass="27994">MRRFFVRASRFSPSNSGLHQGFSPRVLELYVEWQRRKLVGCIRCKSQQPRRVGRTSPQISPSRWSESVHSEQHPLPFRTPTIEPLPYCRLVYQRGPRAGSSLHPHGERDRVMVRGCYVSDHLPSSALSSRAELHAVTSTTLLRRRSPLYTSNVGVLPSFKMCSPSESRKSQRSTPRASLRSLPHHTLHALTSPPRMILSVPSFEQTYRTRSRYGPMGMSPSKYTDTTPILQFPALITAAATFSPLRV</sequence>
<reference evidence="2 3" key="1">
    <citation type="journal article" date="2019" name="Commun. Biol.">
        <title>The bagworm genome reveals a unique fibroin gene that provides high tensile strength.</title>
        <authorList>
            <person name="Kono N."/>
            <person name="Nakamura H."/>
            <person name="Ohtoshi R."/>
            <person name="Tomita M."/>
            <person name="Numata K."/>
            <person name="Arakawa K."/>
        </authorList>
    </citation>
    <scope>NUCLEOTIDE SEQUENCE [LARGE SCALE GENOMIC DNA]</scope>
</reference>
<evidence type="ECO:0000313" key="2">
    <source>
        <dbReference type="EMBL" id="GBP96816.1"/>
    </source>
</evidence>
<protein>
    <submittedName>
        <fullName evidence="2">Uncharacterized protein</fullName>
    </submittedName>
</protein>
<dbReference type="AlphaFoldDB" id="A0A4C2A831"/>
<evidence type="ECO:0000313" key="3">
    <source>
        <dbReference type="Proteomes" id="UP000299102"/>
    </source>
</evidence>
<keyword evidence="3" id="KW-1185">Reference proteome</keyword>
<dbReference type="EMBL" id="BGZK01002837">
    <property type="protein sequence ID" value="GBP96816.1"/>
    <property type="molecule type" value="Genomic_DNA"/>
</dbReference>
<dbReference type="Proteomes" id="UP000299102">
    <property type="component" value="Unassembled WGS sequence"/>
</dbReference>
<name>A0A4C2A831_EUMVA</name>
<accession>A0A4C2A831</accession>
<feature type="region of interest" description="Disordered" evidence="1">
    <location>
        <begin position="162"/>
        <end position="186"/>
    </location>
</feature>
<comment type="caution">
    <text evidence="2">The sequence shown here is derived from an EMBL/GenBank/DDBJ whole genome shotgun (WGS) entry which is preliminary data.</text>
</comment>
<proteinExistence type="predicted"/>